<comment type="caution">
    <text evidence="2">The sequence shown here is derived from an EMBL/GenBank/DDBJ whole genome shotgun (WGS) entry which is preliminary data.</text>
</comment>
<dbReference type="EMBL" id="NWSH01001568">
    <property type="protein sequence ID" value="PCG70835.1"/>
    <property type="molecule type" value="Genomic_DNA"/>
</dbReference>
<evidence type="ECO:0000313" key="2">
    <source>
        <dbReference type="EMBL" id="PCG70835.1"/>
    </source>
</evidence>
<accession>A0A2A4JFH2</accession>
<feature type="region of interest" description="Disordered" evidence="1">
    <location>
        <begin position="162"/>
        <end position="207"/>
    </location>
</feature>
<evidence type="ECO:0000256" key="1">
    <source>
        <dbReference type="SAM" id="MobiDB-lite"/>
    </source>
</evidence>
<feature type="compositionally biased region" description="Basic and acidic residues" evidence="1">
    <location>
        <begin position="162"/>
        <end position="187"/>
    </location>
</feature>
<dbReference type="Gene3D" id="3.30.70.1820">
    <property type="entry name" value="L1 transposable element, RRM domain"/>
    <property type="match status" value="1"/>
</dbReference>
<dbReference type="AlphaFoldDB" id="A0A2A4JFH2"/>
<gene>
    <name evidence="2" type="ORF">B5V51_2527</name>
</gene>
<protein>
    <submittedName>
        <fullName evidence="2">Uncharacterized protein</fullName>
    </submittedName>
</protein>
<organism evidence="2">
    <name type="scientific">Heliothis virescens</name>
    <name type="common">Tobacco budworm moth</name>
    <dbReference type="NCBI Taxonomy" id="7102"/>
    <lineage>
        <taxon>Eukaryota</taxon>
        <taxon>Metazoa</taxon>
        <taxon>Ecdysozoa</taxon>
        <taxon>Arthropoda</taxon>
        <taxon>Hexapoda</taxon>
        <taxon>Insecta</taxon>
        <taxon>Pterygota</taxon>
        <taxon>Neoptera</taxon>
        <taxon>Endopterygota</taxon>
        <taxon>Lepidoptera</taxon>
        <taxon>Glossata</taxon>
        <taxon>Ditrysia</taxon>
        <taxon>Noctuoidea</taxon>
        <taxon>Noctuidae</taxon>
        <taxon>Heliothinae</taxon>
        <taxon>Heliothis</taxon>
    </lineage>
</organism>
<name>A0A2A4JFH2_HELVI</name>
<sequence length="228" mass="26281">MTSELPPEMSLLLEKVTEQLNIQTKTISETITASVLLKVEEKINPIIEENIKLKSEVENLKKRIETFEMHEKRNNVLIHGVAETVDEKTEDLSKLVISTLSEIDVQLNEGEINRIQRLGKKEHEADKIRPILLATTTLQKKIQILKNKKKMKPGSYITQDLPKDIYLKNKQKNNKEKKDNEKRKRSDTPSPQNPNGNTKNEPKMQKLDAFQYLRGRTLSLSEKTTAKN</sequence>
<proteinExistence type="predicted"/>
<feature type="compositionally biased region" description="Polar residues" evidence="1">
    <location>
        <begin position="188"/>
        <end position="199"/>
    </location>
</feature>
<reference evidence="2" key="1">
    <citation type="submission" date="2017-09" db="EMBL/GenBank/DDBJ databases">
        <title>Contemporary evolution of a Lepidopteran species, Heliothis virescens, in response to modern agricultural practices.</title>
        <authorList>
            <person name="Fritz M.L."/>
            <person name="Deyonke A.M."/>
            <person name="Papanicolaou A."/>
            <person name="Micinski S."/>
            <person name="Westbrook J."/>
            <person name="Gould F."/>
        </authorList>
    </citation>
    <scope>NUCLEOTIDE SEQUENCE [LARGE SCALE GENOMIC DNA]</scope>
    <source>
        <strain evidence="2">HvINT-</strain>
        <tissue evidence="2">Whole body</tissue>
    </source>
</reference>